<name>A0A554XD98_9BURK</name>
<dbReference type="UniPathway" id="UPA00148"/>
<dbReference type="GO" id="GO:0009236">
    <property type="term" value="P:cobalamin biosynthetic process"/>
    <property type="evidence" value="ECO:0007669"/>
    <property type="project" value="UniProtKB-UniPathway"/>
</dbReference>
<evidence type="ECO:0000256" key="1">
    <source>
        <dbReference type="ARBA" id="ARBA00004953"/>
    </source>
</evidence>
<dbReference type="InterPro" id="IPR003723">
    <property type="entry name" value="Precorrin-6x_reduct"/>
</dbReference>
<evidence type="ECO:0000313" key="5">
    <source>
        <dbReference type="Proteomes" id="UP000317763"/>
    </source>
</evidence>
<keyword evidence="3 4" id="KW-0560">Oxidoreductase</keyword>
<dbReference type="GO" id="GO:0016994">
    <property type="term" value="F:precorrin-6A reductase activity"/>
    <property type="evidence" value="ECO:0007669"/>
    <property type="project" value="UniProtKB-EC"/>
</dbReference>
<dbReference type="AlphaFoldDB" id="A0A554XD98"/>
<dbReference type="PANTHER" id="PTHR36925">
    <property type="entry name" value="COBALT-PRECORRIN-6A REDUCTASE"/>
    <property type="match status" value="1"/>
</dbReference>
<sequence length="247" mass="26619">MPRVLLLGGTREASELAQALAAARIDAIFSYAGRTADPLPQPLPTRIGGFGGVAGLCAFIRSEGITHVIDATHPFAVQMSLHAIEACAATGTPVLALERPPWQPEPGDRWVRVPDMASAAAALPREPQRIFLAIGRQHVQSFLQHAPQHWWLLRVVDGGLALSPAQGHVVVERGPFTVAGDLALLQRHRIEWIVAKNAGGSGGRAKLDAARHLGCPVILIERPPMPPRATVHTVDDALQWLRQDARK</sequence>
<accession>A0A554XD98</accession>
<evidence type="ECO:0000256" key="3">
    <source>
        <dbReference type="ARBA" id="ARBA00023002"/>
    </source>
</evidence>
<dbReference type="NCBIfam" id="NF005968">
    <property type="entry name" value="PRK08057.1-2"/>
    <property type="match status" value="1"/>
</dbReference>
<dbReference type="OrthoDB" id="5183775at2"/>
<reference evidence="4 5" key="1">
    <citation type="submission" date="2019-07" db="EMBL/GenBank/DDBJ databases">
        <title>Tepidimonas taiwanensis I1-1 draft genome.</title>
        <authorList>
            <person name="Da Costa M.S."/>
            <person name="Froufe H.J.C."/>
            <person name="Egas C."/>
            <person name="Albuquerque L."/>
        </authorList>
    </citation>
    <scope>NUCLEOTIDE SEQUENCE [LARGE SCALE GENOMIC DNA]</scope>
    <source>
        <strain evidence="4 5">I1-1</strain>
    </source>
</reference>
<comment type="pathway">
    <text evidence="1">Cofactor biosynthesis; adenosylcobalamin biosynthesis.</text>
</comment>
<comment type="caution">
    <text evidence="4">The sequence shown here is derived from an EMBL/GenBank/DDBJ whole genome shotgun (WGS) entry which is preliminary data.</text>
</comment>
<evidence type="ECO:0000256" key="2">
    <source>
        <dbReference type="ARBA" id="ARBA00022573"/>
    </source>
</evidence>
<dbReference type="PANTHER" id="PTHR36925:SF1">
    <property type="entry name" value="COBALT-PRECORRIN-6A REDUCTASE"/>
    <property type="match status" value="1"/>
</dbReference>
<dbReference type="PROSITE" id="PS51014">
    <property type="entry name" value="COBK_CBIJ"/>
    <property type="match status" value="1"/>
</dbReference>
<evidence type="ECO:0000313" key="4">
    <source>
        <dbReference type="EMBL" id="TSE33815.1"/>
    </source>
</evidence>
<dbReference type="EC" id="1.3.1.54" evidence="4"/>
<dbReference type="Pfam" id="PF02571">
    <property type="entry name" value="CbiJ"/>
    <property type="match status" value="1"/>
</dbReference>
<keyword evidence="2" id="KW-0169">Cobalamin biosynthesis</keyword>
<keyword evidence="5" id="KW-1185">Reference proteome</keyword>
<dbReference type="RefSeq" id="WP_043701858.1">
    <property type="nucleotide sequence ID" value="NZ_CP083911.1"/>
</dbReference>
<dbReference type="STRING" id="307486.GCA_000807215_02166"/>
<dbReference type="Proteomes" id="UP000317763">
    <property type="component" value="Unassembled WGS sequence"/>
</dbReference>
<dbReference type="NCBIfam" id="TIGR00715">
    <property type="entry name" value="precor6x_red"/>
    <property type="match status" value="1"/>
</dbReference>
<organism evidence="4 5">
    <name type="scientific">Tepidimonas taiwanensis</name>
    <dbReference type="NCBI Taxonomy" id="307486"/>
    <lineage>
        <taxon>Bacteria</taxon>
        <taxon>Pseudomonadati</taxon>
        <taxon>Pseudomonadota</taxon>
        <taxon>Betaproteobacteria</taxon>
        <taxon>Burkholderiales</taxon>
        <taxon>Tepidimonas</taxon>
    </lineage>
</organism>
<dbReference type="EMBL" id="VJOM01000002">
    <property type="protein sequence ID" value="TSE33815.1"/>
    <property type="molecule type" value="Genomic_DNA"/>
</dbReference>
<protein>
    <submittedName>
        <fullName evidence="4">Precorrin-6A reductase</fullName>
        <ecNumber evidence="4">1.3.1.54</ecNumber>
    </submittedName>
</protein>
<proteinExistence type="predicted"/>
<gene>
    <name evidence="4" type="primary">cobK</name>
    <name evidence="4" type="ORF">Ttaiw_00388</name>
</gene>